<keyword evidence="2" id="KW-1185">Reference proteome</keyword>
<dbReference type="Proteomes" id="UP000683360">
    <property type="component" value="Unassembled WGS sequence"/>
</dbReference>
<evidence type="ECO:0000313" key="1">
    <source>
        <dbReference type="EMBL" id="CAG2191964.1"/>
    </source>
</evidence>
<gene>
    <name evidence="1" type="ORF">MEDL_7170</name>
</gene>
<dbReference type="AlphaFoldDB" id="A0A8S3Q679"/>
<organism evidence="1 2">
    <name type="scientific">Mytilus edulis</name>
    <name type="common">Blue mussel</name>
    <dbReference type="NCBI Taxonomy" id="6550"/>
    <lineage>
        <taxon>Eukaryota</taxon>
        <taxon>Metazoa</taxon>
        <taxon>Spiralia</taxon>
        <taxon>Lophotrochozoa</taxon>
        <taxon>Mollusca</taxon>
        <taxon>Bivalvia</taxon>
        <taxon>Autobranchia</taxon>
        <taxon>Pteriomorphia</taxon>
        <taxon>Mytilida</taxon>
        <taxon>Mytiloidea</taxon>
        <taxon>Mytilidae</taxon>
        <taxon>Mytilinae</taxon>
        <taxon>Mytilus</taxon>
    </lineage>
</organism>
<accession>A0A8S3Q679</accession>
<dbReference type="InterPro" id="IPR036770">
    <property type="entry name" value="Ankyrin_rpt-contain_sf"/>
</dbReference>
<name>A0A8S3Q679_MYTED</name>
<dbReference type="PANTHER" id="PTHR33198">
    <property type="entry name" value="ANK_REP_REGION DOMAIN-CONTAINING PROTEIN-RELATED"/>
    <property type="match status" value="1"/>
</dbReference>
<proteinExistence type="predicted"/>
<comment type="caution">
    <text evidence="1">The sequence shown here is derived from an EMBL/GenBank/DDBJ whole genome shotgun (WGS) entry which is preliminary data.</text>
</comment>
<sequence>MVLISNIVKEVKRCLKKRQFVMLKYEEDFQELFDYVINGSFAQARERMMAYRNVNFKNSSKSTLLITTCRSTTNEDDILTFVQFLLQKGAYITKKDASGRTAIDYCEQNGLLQVKRPVRNNTYTTIPAVQCSIPGCDYVTDDTNAAIVAILITVHSTTYAPGPVTAAKVEKVKRPVISTAGTSEEWTYFESRWSDYIETMKIAGRDKVVQLLECCDEQLRKDLTRSAGGSLTNKPVQEVLAAIKKLAVREENTMVARVTLHNMRQDRDEPVRSFCARLRGQAGVCKFFIQCPTCNTDVNYTDTIIRDVLARGISDPEIQLDLLGDKNQDMTLEEVTQFVEAKDSGKRSASRLLDSQTVQAASSSYKKAKQTAVRDKNEVCTYCGKKGHGKSAPARLRKSDCPAYGHKCGYCNREHHFEKVCRSKEKSKTGTATHNTDDCEGAVFDSLCSISSDSHKINGRTLAIDHHLYDNLSDTWISKASQPQPFVNLVLRILPEDYEAFGFNMTKRTNTVAISAMADTGCQSCLAGIKVIHRLGINQTELIPVNMKMHAANNKGITILGATILRISGKDDQGKHVETRQMTYVTDNSDKLFLFE</sequence>
<reference evidence="1" key="1">
    <citation type="submission" date="2021-03" db="EMBL/GenBank/DDBJ databases">
        <authorList>
            <person name="Bekaert M."/>
        </authorList>
    </citation>
    <scope>NUCLEOTIDE SEQUENCE</scope>
</reference>
<evidence type="ECO:0000313" key="2">
    <source>
        <dbReference type="Proteomes" id="UP000683360"/>
    </source>
</evidence>
<dbReference type="EMBL" id="CAJPWZ010000374">
    <property type="protein sequence ID" value="CAG2191964.1"/>
    <property type="molecule type" value="Genomic_DNA"/>
</dbReference>
<dbReference type="Gene3D" id="1.25.40.20">
    <property type="entry name" value="Ankyrin repeat-containing domain"/>
    <property type="match status" value="1"/>
</dbReference>
<dbReference type="OrthoDB" id="6155563at2759"/>
<dbReference type="SUPFAM" id="SSF48403">
    <property type="entry name" value="Ankyrin repeat"/>
    <property type="match status" value="1"/>
</dbReference>
<protein>
    <submittedName>
        <fullName evidence="1">Uncharacterized protein</fullName>
    </submittedName>
</protein>